<comment type="caution">
    <text evidence="2">The sequence shown here is derived from an EMBL/GenBank/DDBJ whole genome shotgun (WGS) entry which is preliminary data.</text>
</comment>
<evidence type="ECO:0000256" key="1">
    <source>
        <dbReference type="SAM" id="MobiDB-lite"/>
    </source>
</evidence>
<gene>
    <name evidence="2" type="ORF">BamMEX5DRAFT_6532</name>
</gene>
<name>B1TFG6_9BURK</name>
<sequence length="240" mass="27485">MDDEVLDLRRQRREIRVRPVLDEHRRRRRLRDLCERIVVRQHDVHARDDDPVDFRQRVRQLLRHAVDEPHALLGRRRHEAVLLEQRAEIVVARRGQPARAQHFHRLDDLLVVDGERPRLAAVGRLLLRVDTVLQQRGHHLVAVALGEAAVQLLLAAGDERSAREQRGKPGRAAAAAGGDRGRESFHGHWFFIREPIASFVDVTTPIFACRSICIAVASADAWIDAANIWFIDSSSACWLR</sequence>
<dbReference type="Proteomes" id="UP000004814">
    <property type="component" value="Unassembled WGS sequence"/>
</dbReference>
<evidence type="ECO:0000313" key="2">
    <source>
        <dbReference type="EMBL" id="EDT37693.1"/>
    </source>
</evidence>
<organism evidence="2 3">
    <name type="scientific">Burkholderia ambifaria MEX-5</name>
    <dbReference type="NCBI Taxonomy" id="396597"/>
    <lineage>
        <taxon>Bacteria</taxon>
        <taxon>Pseudomonadati</taxon>
        <taxon>Pseudomonadota</taxon>
        <taxon>Betaproteobacteria</taxon>
        <taxon>Burkholderiales</taxon>
        <taxon>Burkholderiaceae</taxon>
        <taxon>Burkholderia</taxon>
        <taxon>Burkholderia cepacia complex</taxon>
    </lineage>
</organism>
<proteinExistence type="predicted"/>
<protein>
    <submittedName>
        <fullName evidence="2">Uncharacterized protein</fullName>
    </submittedName>
</protein>
<dbReference type="AlphaFoldDB" id="B1TFG6"/>
<accession>B1TFG6</accession>
<dbReference type="EMBL" id="ABLK01000403">
    <property type="protein sequence ID" value="EDT37693.1"/>
    <property type="molecule type" value="Genomic_DNA"/>
</dbReference>
<evidence type="ECO:0000313" key="3">
    <source>
        <dbReference type="Proteomes" id="UP000004814"/>
    </source>
</evidence>
<reference evidence="2 3" key="1">
    <citation type="submission" date="2008-03" db="EMBL/GenBank/DDBJ databases">
        <title>Sequencing of the draft genome and assembly of Burkholderia ambifaria MEX-5.</title>
        <authorList>
            <consortium name="US DOE Joint Genome Institute (JGI-PGF)"/>
            <person name="Copeland A."/>
            <person name="Lucas S."/>
            <person name="Lapidus A."/>
            <person name="Glavina del Rio T."/>
            <person name="Dalin E."/>
            <person name="Tice H."/>
            <person name="Bruce D."/>
            <person name="Goodwin L."/>
            <person name="Pitluck S."/>
            <person name="Larimer F."/>
            <person name="Land M.L."/>
            <person name="Hauser L."/>
            <person name="Tiedje J."/>
            <person name="Richardson P."/>
        </authorList>
    </citation>
    <scope>NUCLEOTIDE SEQUENCE [LARGE SCALE GENOMIC DNA]</scope>
    <source>
        <strain evidence="2 3">MEX-5</strain>
    </source>
</reference>
<feature type="region of interest" description="Disordered" evidence="1">
    <location>
        <begin position="161"/>
        <end position="181"/>
    </location>
</feature>